<sequence>MKYTPTVRVSVSSRTLSYGQKVRITARYLNPKSGAPLHFGIVQLQKYSSGKWRTQSAAKVGSSGYVNLYAKPTSYTVYRAVYLSNGYYNWKTTSALKISVRASGAKVLAEARSHTGALYKFAAAGPKRFDCSGFTMYVYKKAAGKSLPHKANSQQHYGRAVSKGAKQIGDLIIFRSGSYGYHAGIYAGAGYMYDSPHTGARVGKHKIYGSNYVVRRLV</sequence>
<dbReference type="PANTHER" id="PTHR47359">
    <property type="entry name" value="PEPTIDOGLYCAN DL-ENDOPEPTIDASE CWLO"/>
    <property type="match status" value="1"/>
</dbReference>
<feature type="domain" description="NlpC/P60" evidence="5">
    <location>
        <begin position="101"/>
        <end position="218"/>
    </location>
</feature>
<dbReference type="EMBL" id="JBIAZU010000004">
    <property type="protein sequence ID" value="MFF5292432.1"/>
    <property type="molecule type" value="Genomic_DNA"/>
</dbReference>
<dbReference type="InterPro" id="IPR051794">
    <property type="entry name" value="PG_Endopeptidase_C40"/>
</dbReference>
<evidence type="ECO:0000313" key="7">
    <source>
        <dbReference type="Proteomes" id="UP001602245"/>
    </source>
</evidence>
<accession>A0ABW6WGM4</accession>
<comment type="similarity">
    <text evidence="1">Belongs to the peptidase C40 family.</text>
</comment>
<name>A0ABW6WGM4_9ACTN</name>
<evidence type="ECO:0000256" key="1">
    <source>
        <dbReference type="ARBA" id="ARBA00007074"/>
    </source>
</evidence>
<organism evidence="6 7">
    <name type="scientific">Paractinoplanes globisporus</name>
    <dbReference type="NCBI Taxonomy" id="113565"/>
    <lineage>
        <taxon>Bacteria</taxon>
        <taxon>Bacillati</taxon>
        <taxon>Actinomycetota</taxon>
        <taxon>Actinomycetes</taxon>
        <taxon>Micromonosporales</taxon>
        <taxon>Micromonosporaceae</taxon>
        <taxon>Paractinoplanes</taxon>
    </lineage>
</organism>
<reference evidence="6 7" key="1">
    <citation type="submission" date="2024-10" db="EMBL/GenBank/DDBJ databases">
        <title>The Natural Products Discovery Center: Release of the First 8490 Sequenced Strains for Exploring Actinobacteria Biosynthetic Diversity.</title>
        <authorList>
            <person name="Kalkreuter E."/>
            <person name="Kautsar S.A."/>
            <person name="Yang D."/>
            <person name="Bader C.D."/>
            <person name="Teijaro C.N."/>
            <person name="Fluegel L."/>
            <person name="Davis C.M."/>
            <person name="Simpson J.R."/>
            <person name="Lauterbach L."/>
            <person name="Steele A.D."/>
            <person name="Gui C."/>
            <person name="Meng S."/>
            <person name="Li G."/>
            <person name="Viehrig K."/>
            <person name="Ye F."/>
            <person name="Su P."/>
            <person name="Kiefer A.F."/>
            <person name="Nichols A."/>
            <person name="Cepeda A.J."/>
            <person name="Yan W."/>
            <person name="Fan B."/>
            <person name="Jiang Y."/>
            <person name="Adhikari A."/>
            <person name="Zheng C.-J."/>
            <person name="Schuster L."/>
            <person name="Cowan T.M."/>
            <person name="Smanski M.J."/>
            <person name="Chevrette M.G."/>
            <person name="De Carvalho L.P.S."/>
            <person name="Shen B."/>
        </authorList>
    </citation>
    <scope>NUCLEOTIDE SEQUENCE [LARGE SCALE GENOMIC DNA]</scope>
    <source>
        <strain evidence="6 7">NPDC000087</strain>
    </source>
</reference>
<protein>
    <submittedName>
        <fullName evidence="6">C40 family peptidase</fullName>
    </submittedName>
</protein>
<keyword evidence="3" id="KW-0378">Hydrolase</keyword>
<dbReference type="PROSITE" id="PS51935">
    <property type="entry name" value="NLPC_P60"/>
    <property type="match status" value="1"/>
</dbReference>
<evidence type="ECO:0000256" key="2">
    <source>
        <dbReference type="ARBA" id="ARBA00022670"/>
    </source>
</evidence>
<proteinExistence type="inferred from homology"/>
<evidence type="ECO:0000256" key="3">
    <source>
        <dbReference type="ARBA" id="ARBA00022801"/>
    </source>
</evidence>
<dbReference type="InterPro" id="IPR000064">
    <property type="entry name" value="NLP_P60_dom"/>
</dbReference>
<dbReference type="Pfam" id="PF00877">
    <property type="entry name" value="NLPC_P60"/>
    <property type="match status" value="1"/>
</dbReference>
<dbReference type="SUPFAM" id="SSF54001">
    <property type="entry name" value="Cysteine proteinases"/>
    <property type="match status" value="1"/>
</dbReference>
<dbReference type="InterPro" id="IPR038765">
    <property type="entry name" value="Papain-like_cys_pep_sf"/>
</dbReference>
<evidence type="ECO:0000313" key="6">
    <source>
        <dbReference type="EMBL" id="MFF5292432.1"/>
    </source>
</evidence>
<evidence type="ECO:0000256" key="4">
    <source>
        <dbReference type="ARBA" id="ARBA00022807"/>
    </source>
</evidence>
<comment type="caution">
    <text evidence="6">The sequence shown here is derived from an EMBL/GenBank/DDBJ whole genome shotgun (WGS) entry which is preliminary data.</text>
</comment>
<keyword evidence="4" id="KW-0788">Thiol protease</keyword>
<keyword evidence="7" id="KW-1185">Reference proteome</keyword>
<evidence type="ECO:0000259" key="5">
    <source>
        <dbReference type="PROSITE" id="PS51935"/>
    </source>
</evidence>
<dbReference type="Gene3D" id="3.90.1720.10">
    <property type="entry name" value="endopeptidase domain like (from Nostoc punctiforme)"/>
    <property type="match status" value="1"/>
</dbReference>
<gene>
    <name evidence="6" type="ORF">ACFY35_23570</name>
</gene>
<dbReference type="PANTHER" id="PTHR47359:SF3">
    <property type="entry name" value="NLP_P60 DOMAIN-CONTAINING PROTEIN-RELATED"/>
    <property type="match status" value="1"/>
</dbReference>
<dbReference type="RefSeq" id="WP_020513370.1">
    <property type="nucleotide sequence ID" value="NZ_JBIAZU010000004.1"/>
</dbReference>
<keyword evidence="2" id="KW-0645">Protease</keyword>
<dbReference type="Proteomes" id="UP001602245">
    <property type="component" value="Unassembled WGS sequence"/>
</dbReference>